<dbReference type="InterPro" id="IPR009200">
    <property type="entry name" value="DUF1269_membrane"/>
</dbReference>
<evidence type="ECO:0000313" key="2">
    <source>
        <dbReference type="Proteomes" id="UP001595821"/>
    </source>
</evidence>
<proteinExistence type="predicted"/>
<gene>
    <name evidence="1" type="ORF">ACFOZ7_08800</name>
</gene>
<dbReference type="RefSeq" id="WP_246974258.1">
    <property type="nucleotide sequence ID" value="NZ_CP095397.1"/>
</dbReference>
<sequence length="85" mass="9220">MAVGAVSGVLGGTFADIGIDDSFIKEVGETIDSGESALFILVSDVQRDRVIEKLEPYDPELLETHLSPEDEDKLRGHFVAEEVTT</sequence>
<dbReference type="EMBL" id="JBHSDJ010000029">
    <property type="protein sequence ID" value="MFC4247094.1"/>
    <property type="molecule type" value="Genomic_DNA"/>
</dbReference>
<name>A0ABD5NYI3_9EURY</name>
<accession>A0ABD5NYI3</accession>
<dbReference type="Proteomes" id="UP001595821">
    <property type="component" value="Unassembled WGS sequence"/>
</dbReference>
<comment type="caution">
    <text evidence="1">The sequence shown here is derived from an EMBL/GenBank/DDBJ whole genome shotgun (WGS) entry which is preliminary data.</text>
</comment>
<reference evidence="1 2" key="1">
    <citation type="journal article" date="2014" name="Int. J. Syst. Evol. Microbiol.">
        <title>Complete genome sequence of Corynebacterium casei LMG S-19264T (=DSM 44701T), isolated from a smear-ripened cheese.</title>
        <authorList>
            <consortium name="US DOE Joint Genome Institute (JGI-PGF)"/>
            <person name="Walter F."/>
            <person name="Albersmeier A."/>
            <person name="Kalinowski J."/>
            <person name="Ruckert C."/>
        </authorList>
    </citation>
    <scope>NUCLEOTIDE SEQUENCE [LARGE SCALE GENOMIC DNA]</scope>
    <source>
        <strain evidence="1 2">IBRC-M 10912</strain>
    </source>
</reference>
<protein>
    <submittedName>
        <fullName evidence="1">DUF1269 domain-containing protein</fullName>
    </submittedName>
</protein>
<dbReference type="Pfam" id="PF06897">
    <property type="entry name" value="DUF1269"/>
    <property type="match status" value="1"/>
</dbReference>
<dbReference type="GeneID" id="71853734"/>
<dbReference type="AlphaFoldDB" id="A0ABD5NYI3"/>
<organism evidence="1 2">
    <name type="scientific">Natribaculum luteum</name>
    <dbReference type="NCBI Taxonomy" id="1586232"/>
    <lineage>
        <taxon>Archaea</taxon>
        <taxon>Methanobacteriati</taxon>
        <taxon>Methanobacteriota</taxon>
        <taxon>Stenosarchaea group</taxon>
        <taxon>Halobacteria</taxon>
        <taxon>Halobacteriales</taxon>
        <taxon>Natrialbaceae</taxon>
        <taxon>Natribaculum</taxon>
    </lineage>
</organism>
<evidence type="ECO:0000313" key="1">
    <source>
        <dbReference type="EMBL" id="MFC4247094.1"/>
    </source>
</evidence>